<feature type="chain" id="PRO_5045610453" evidence="1">
    <location>
        <begin position="20"/>
        <end position="114"/>
    </location>
</feature>
<name>A0ABU6WN65_9FABA</name>
<accession>A0ABU6WN65</accession>
<protein>
    <submittedName>
        <fullName evidence="2">Uncharacterized protein</fullName>
    </submittedName>
</protein>
<evidence type="ECO:0000313" key="3">
    <source>
        <dbReference type="Proteomes" id="UP001341840"/>
    </source>
</evidence>
<dbReference type="Proteomes" id="UP001341840">
    <property type="component" value="Unassembled WGS sequence"/>
</dbReference>
<evidence type="ECO:0000313" key="2">
    <source>
        <dbReference type="EMBL" id="MED6187282.1"/>
    </source>
</evidence>
<sequence>MLMVKIVILFFLMKMMGFSATIEDGRYHQQLDPNTLIVTTQMVNNHVASYYYSSSKNVLPCKCFSMSVSCHPSCQSCGCLDPDNGHGMRLCMCNDVHKNSCPHSCKNCLCSHDL</sequence>
<gene>
    <name evidence="2" type="ORF">PIB30_074942</name>
</gene>
<dbReference type="EMBL" id="JASCZI010182186">
    <property type="protein sequence ID" value="MED6187282.1"/>
    <property type="molecule type" value="Genomic_DNA"/>
</dbReference>
<proteinExistence type="predicted"/>
<keyword evidence="3" id="KW-1185">Reference proteome</keyword>
<feature type="signal peptide" evidence="1">
    <location>
        <begin position="1"/>
        <end position="19"/>
    </location>
</feature>
<comment type="caution">
    <text evidence="2">The sequence shown here is derived from an EMBL/GenBank/DDBJ whole genome shotgun (WGS) entry which is preliminary data.</text>
</comment>
<evidence type="ECO:0000256" key="1">
    <source>
        <dbReference type="SAM" id="SignalP"/>
    </source>
</evidence>
<organism evidence="2 3">
    <name type="scientific">Stylosanthes scabra</name>
    <dbReference type="NCBI Taxonomy" id="79078"/>
    <lineage>
        <taxon>Eukaryota</taxon>
        <taxon>Viridiplantae</taxon>
        <taxon>Streptophyta</taxon>
        <taxon>Embryophyta</taxon>
        <taxon>Tracheophyta</taxon>
        <taxon>Spermatophyta</taxon>
        <taxon>Magnoliopsida</taxon>
        <taxon>eudicotyledons</taxon>
        <taxon>Gunneridae</taxon>
        <taxon>Pentapetalae</taxon>
        <taxon>rosids</taxon>
        <taxon>fabids</taxon>
        <taxon>Fabales</taxon>
        <taxon>Fabaceae</taxon>
        <taxon>Papilionoideae</taxon>
        <taxon>50 kb inversion clade</taxon>
        <taxon>dalbergioids sensu lato</taxon>
        <taxon>Dalbergieae</taxon>
        <taxon>Pterocarpus clade</taxon>
        <taxon>Stylosanthes</taxon>
    </lineage>
</organism>
<reference evidence="2 3" key="1">
    <citation type="journal article" date="2023" name="Plants (Basel)">
        <title>Bridging the Gap: Combining Genomics and Transcriptomics Approaches to Understand Stylosanthes scabra, an Orphan Legume from the Brazilian Caatinga.</title>
        <authorList>
            <person name="Ferreira-Neto J.R.C."/>
            <person name="da Silva M.D."/>
            <person name="Binneck E."/>
            <person name="de Melo N.F."/>
            <person name="da Silva R.H."/>
            <person name="de Melo A.L.T.M."/>
            <person name="Pandolfi V."/>
            <person name="Bustamante F.O."/>
            <person name="Brasileiro-Vidal A.C."/>
            <person name="Benko-Iseppon A.M."/>
        </authorList>
    </citation>
    <scope>NUCLEOTIDE SEQUENCE [LARGE SCALE GENOMIC DNA]</scope>
    <source>
        <tissue evidence="2">Leaves</tissue>
    </source>
</reference>
<keyword evidence="1" id="KW-0732">Signal</keyword>